<keyword evidence="3 6" id="KW-0812">Transmembrane</keyword>
<dbReference type="AlphaFoldDB" id="B4MNK4"/>
<accession>B4MNK4</accession>
<evidence type="ECO:0000256" key="2">
    <source>
        <dbReference type="ARBA" id="ARBA00022475"/>
    </source>
</evidence>
<dbReference type="GO" id="GO:0050909">
    <property type="term" value="P:sensory perception of taste"/>
    <property type="evidence" value="ECO:0007669"/>
    <property type="project" value="InterPro"/>
</dbReference>
<dbReference type="GO" id="GO:0005886">
    <property type="term" value="C:plasma membrane"/>
    <property type="evidence" value="ECO:0007669"/>
    <property type="project" value="UniProtKB-SubCell"/>
</dbReference>
<dbReference type="InterPro" id="IPR013604">
    <property type="entry name" value="7TM_chemorcpt"/>
</dbReference>
<dbReference type="InParanoid" id="B4MNK4"/>
<dbReference type="Pfam" id="PF08395">
    <property type="entry name" value="7tm_7"/>
    <property type="match status" value="2"/>
</dbReference>
<comment type="similarity">
    <text evidence="6">Belongs to the insect chemoreceptor superfamily. Gustatory receptor (GR) family.</text>
</comment>
<feature type="transmembrane region" description="Helical" evidence="6">
    <location>
        <begin position="179"/>
        <end position="201"/>
    </location>
</feature>
<comment type="subcellular location">
    <subcellularLocation>
        <location evidence="1 6">Cell membrane</location>
        <topology evidence="1 6">Multi-pass membrane protein</topology>
    </subcellularLocation>
</comment>
<dbReference type="Proteomes" id="UP000007798">
    <property type="component" value="Unassembled WGS sequence"/>
</dbReference>
<name>B4MNK4_DROWI</name>
<evidence type="ECO:0000256" key="4">
    <source>
        <dbReference type="ARBA" id="ARBA00022989"/>
    </source>
</evidence>
<protein>
    <recommendedName>
        <fullName evidence="6">Gustatory receptor</fullName>
    </recommendedName>
</protein>
<comment type="function">
    <text evidence="6">Gustatory receptor which mediates acceptance or avoidance behavior, depending on its substrates.</text>
</comment>
<feature type="transmembrane region" description="Helical" evidence="6">
    <location>
        <begin position="213"/>
        <end position="232"/>
    </location>
</feature>
<evidence type="ECO:0000313" key="7">
    <source>
        <dbReference type="EMBL" id="EDW73693.2"/>
    </source>
</evidence>
<sequence length="322" mass="37937">MVKLMEERTLFPRNLDERLEESFEKFQLQLVRNPFKMTVMGLFTDKRISVMWNRSKSLHEYIFVLMAGIRVIGVFASLWSRWYQRRRLMHLVNGFRLLMMKRRHVKLSQFYFAMLNVYSHLTLLNCEMKQILAETHQLTKEKHRVGVFVTKCCSLADRVDEIDQTQSDLMKLSKQMLKIFQVQSFCGSFIYYLTFVASIYLSYSAHKYTFAGMGWSTSGMILILSSITVYYTNTYLTVSMTFCALDAFAEMVKLMEQRTVLPRSLDIRLEESFENFQLQLVRNPLKFTVMGLFTLERGNSIAMGHSVISHSLILIQYEIENY</sequence>
<evidence type="ECO:0000256" key="6">
    <source>
        <dbReference type="RuleBase" id="RU363108"/>
    </source>
</evidence>
<dbReference type="HOGENOM" id="CLU_058694_0_0_1"/>
<keyword evidence="6" id="KW-0807">Transducer</keyword>
<evidence type="ECO:0000313" key="8">
    <source>
        <dbReference type="Proteomes" id="UP000007798"/>
    </source>
</evidence>
<dbReference type="GO" id="GO:0007165">
    <property type="term" value="P:signal transduction"/>
    <property type="evidence" value="ECO:0007669"/>
    <property type="project" value="UniProtKB-KW"/>
</dbReference>
<dbReference type="OrthoDB" id="7856336at2759"/>
<keyword evidence="8" id="KW-1185">Reference proteome</keyword>
<keyword evidence="5 6" id="KW-0472">Membrane</keyword>
<evidence type="ECO:0000256" key="5">
    <source>
        <dbReference type="ARBA" id="ARBA00023136"/>
    </source>
</evidence>
<keyword evidence="6" id="KW-0675">Receptor</keyword>
<comment type="caution">
    <text evidence="6">Lacks conserved residue(s) required for the propagation of feature annotation.</text>
</comment>
<organism evidence="7 8">
    <name type="scientific">Drosophila willistoni</name>
    <name type="common">Fruit fly</name>
    <dbReference type="NCBI Taxonomy" id="7260"/>
    <lineage>
        <taxon>Eukaryota</taxon>
        <taxon>Metazoa</taxon>
        <taxon>Ecdysozoa</taxon>
        <taxon>Arthropoda</taxon>
        <taxon>Hexapoda</taxon>
        <taxon>Insecta</taxon>
        <taxon>Pterygota</taxon>
        <taxon>Neoptera</taxon>
        <taxon>Endopterygota</taxon>
        <taxon>Diptera</taxon>
        <taxon>Brachycera</taxon>
        <taxon>Muscomorpha</taxon>
        <taxon>Ephydroidea</taxon>
        <taxon>Drosophilidae</taxon>
        <taxon>Drosophila</taxon>
        <taxon>Sophophora</taxon>
    </lineage>
</organism>
<keyword evidence="4 6" id="KW-1133">Transmembrane helix</keyword>
<feature type="transmembrane region" description="Helical" evidence="6">
    <location>
        <begin position="61"/>
        <end position="79"/>
    </location>
</feature>
<keyword evidence="2 6" id="KW-1003">Cell membrane</keyword>
<proteinExistence type="inferred from homology"/>
<evidence type="ECO:0000256" key="1">
    <source>
        <dbReference type="ARBA" id="ARBA00004651"/>
    </source>
</evidence>
<gene>
    <name evidence="7" type="primary">Dwil\GK19340</name>
    <name evidence="7" type="ORF">Dwil_GK19340</name>
</gene>
<dbReference type="EMBL" id="CH963848">
    <property type="protein sequence ID" value="EDW73693.2"/>
    <property type="molecule type" value="Genomic_DNA"/>
</dbReference>
<evidence type="ECO:0000256" key="3">
    <source>
        <dbReference type="ARBA" id="ARBA00022692"/>
    </source>
</evidence>
<reference evidence="7 8" key="1">
    <citation type="journal article" date="2007" name="Nature">
        <title>Evolution of genes and genomes on the Drosophila phylogeny.</title>
        <authorList>
            <consortium name="Drosophila 12 Genomes Consortium"/>
            <person name="Clark A.G."/>
            <person name="Eisen M.B."/>
            <person name="Smith D.R."/>
            <person name="Bergman C.M."/>
            <person name="Oliver B."/>
            <person name="Markow T.A."/>
            <person name="Kaufman T.C."/>
            <person name="Kellis M."/>
            <person name="Gelbart W."/>
            <person name="Iyer V.N."/>
            <person name="Pollard D.A."/>
            <person name="Sackton T.B."/>
            <person name="Larracuente A.M."/>
            <person name="Singh N.D."/>
            <person name="Abad J.P."/>
            <person name="Abt D.N."/>
            <person name="Adryan B."/>
            <person name="Aguade M."/>
            <person name="Akashi H."/>
            <person name="Anderson W.W."/>
            <person name="Aquadro C.F."/>
            <person name="Ardell D.H."/>
            <person name="Arguello R."/>
            <person name="Artieri C.G."/>
            <person name="Barbash D.A."/>
            <person name="Barker D."/>
            <person name="Barsanti P."/>
            <person name="Batterham P."/>
            <person name="Batzoglou S."/>
            <person name="Begun D."/>
            <person name="Bhutkar A."/>
            <person name="Blanco E."/>
            <person name="Bosak S.A."/>
            <person name="Bradley R.K."/>
            <person name="Brand A.D."/>
            <person name="Brent M.R."/>
            <person name="Brooks A.N."/>
            <person name="Brown R.H."/>
            <person name="Butlin R.K."/>
            <person name="Caggese C."/>
            <person name="Calvi B.R."/>
            <person name="Bernardo de Carvalho A."/>
            <person name="Caspi A."/>
            <person name="Castrezana S."/>
            <person name="Celniker S.E."/>
            <person name="Chang J.L."/>
            <person name="Chapple C."/>
            <person name="Chatterji S."/>
            <person name="Chinwalla A."/>
            <person name="Civetta A."/>
            <person name="Clifton S.W."/>
            <person name="Comeron J.M."/>
            <person name="Costello J.C."/>
            <person name="Coyne J.A."/>
            <person name="Daub J."/>
            <person name="David R.G."/>
            <person name="Delcher A.L."/>
            <person name="Delehaunty K."/>
            <person name="Do C.B."/>
            <person name="Ebling H."/>
            <person name="Edwards K."/>
            <person name="Eickbush T."/>
            <person name="Evans J.D."/>
            <person name="Filipski A."/>
            <person name="Findeiss S."/>
            <person name="Freyhult E."/>
            <person name="Fulton L."/>
            <person name="Fulton R."/>
            <person name="Garcia A.C."/>
            <person name="Gardiner A."/>
            <person name="Garfield D.A."/>
            <person name="Garvin B.E."/>
            <person name="Gibson G."/>
            <person name="Gilbert D."/>
            <person name="Gnerre S."/>
            <person name="Godfrey J."/>
            <person name="Good R."/>
            <person name="Gotea V."/>
            <person name="Gravely B."/>
            <person name="Greenberg A.J."/>
            <person name="Griffiths-Jones S."/>
            <person name="Gross S."/>
            <person name="Guigo R."/>
            <person name="Gustafson E.A."/>
            <person name="Haerty W."/>
            <person name="Hahn M.W."/>
            <person name="Halligan D.L."/>
            <person name="Halpern A.L."/>
            <person name="Halter G.M."/>
            <person name="Han M.V."/>
            <person name="Heger A."/>
            <person name="Hillier L."/>
            <person name="Hinrichs A.S."/>
            <person name="Holmes I."/>
            <person name="Hoskins R.A."/>
            <person name="Hubisz M.J."/>
            <person name="Hultmark D."/>
            <person name="Huntley M.A."/>
            <person name="Jaffe D.B."/>
            <person name="Jagadeeshan S."/>
            <person name="Jeck W.R."/>
            <person name="Johnson J."/>
            <person name="Jones C.D."/>
            <person name="Jordan W.C."/>
            <person name="Karpen G.H."/>
            <person name="Kataoka E."/>
            <person name="Keightley P.D."/>
            <person name="Kheradpour P."/>
            <person name="Kirkness E.F."/>
            <person name="Koerich L.B."/>
            <person name="Kristiansen K."/>
            <person name="Kudrna D."/>
            <person name="Kulathinal R.J."/>
            <person name="Kumar S."/>
            <person name="Kwok R."/>
            <person name="Lander E."/>
            <person name="Langley C.H."/>
            <person name="Lapoint R."/>
            <person name="Lazzaro B.P."/>
            <person name="Lee S.J."/>
            <person name="Levesque L."/>
            <person name="Li R."/>
            <person name="Lin C.F."/>
            <person name="Lin M.F."/>
            <person name="Lindblad-Toh K."/>
            <person name="Llopart A."/>
            <person name="Long M."/>
            <person name="Low L."/>
            <person name="Lozovsky E."/>
            <person name="Lu J."/>
            <person name="Luo M."/>
            <person name="Machado C.A."/>
            <person name="Makalowski W."/>
            <person name="Marzo M."/>
            <person name="Matsuda M."/>
            <person name="Matzkin L."/>
            <person name="McAllister B."/>
            <person name="McBride C.S."/>
            <person name="McKernan B."/>
            <person name="McKernan K."/>
            <person name="Mendez-Lago M."/>
            <person name="Minx P."/>
            <person name="Mollenhauer M.U."/>
            <person name="Montooth K."/>
            <person name="Mount S.M."/>
            <person name="Mu X."/>
            <person name="Myers E."/>
            <person name="Negre B."/>
            <person name="Newfeld S."/>
            <person name="Nielsen R."/>
            <person name="Noor M.A."/>
            <person name="O'Grady P."/>
            <person name="Pachter L."/>
            <person name="Papaceit M."/>
            <person name="Parisi M.J."/>
            <person name="Parisi M."/>
            <person name="Parts L."/>
            <person name="Pedersen J.S."/>
            <person name="Pesole G."/>
            <person name="Phillippy A.M."/>
            <person name="Ponting C.P."/>
            <person name="Pop M."/>
            <person name="Porcelli D."/>
            <person name="Powell J.R."/>
            <person name="Prohaska S."/>
            <person name="Pruitt K."/>
            <person name="Puig M."/>
            <person name="Quesneville H."/>
            <person name="Ram K.R."/>
            <person name="Rand D."/>
            <person name="Rasmussen M.D."/>
            <person name="Reed L.K."/>
            <person name="Reenan R."/>
            <person name="Reily A."/>
            <person name="Remington K.A."/>
            <person name="Rieger T.T."/>
            <person name="Ritchie M.G."/>
            <person name="Robin C."/>
            <person name="Rogers Y.H."/>
            <person name="Rohde C."/>
            <person name="Rozas J."/>
            <person name="Rubenfield M.J."/>
            <person name="Ruiz A."/>
            <person name="Russo S."/>
            <person name="Salzberg S.L."/>
            <person name="Sanchez-Gracia A."/>
            <person name="Saranga D.J."/>
            <person name="Sato H."/>
            <person name="Schaeffer S.W."/>
            <person name="Schatz M.C."/>
            <person name="Schlenke T."/>
            <person name="Schwartz R."/>
            <person name="Segarra C."/>
            <person name="Singh R.S."/>
            <person name="Sirot L."/>
            <person name="Sirota M."/>
            <person name="Sisneros N.B."/>
            <person name="Smith C.D."/>
            <person name="Smith T.F."/>
            <person name="Spieth J."/>
            <person name="Stage D.E."/>
            <person name="Stark A."/>
            <person name="Stephan W."/>
            <person name="Strausberg R.L."/>
            <person name="Strempel S."/>
            <person name="Sturgill D."/>
            <person name="Sutton G."/>
            <person name="Sutton G.G."/>
            <person name="Tao W."/>
            <person name="Teichmann S."/>
            <person name="Tobari Y.N."/>
            <person name="Tomimura Y."/>
            <person name="Tsolas J.M."/>
            <person name="Valente V.L."/>
            <person name="Venter E."/>
            <person name="Venter J.C."/>
            <person name="Vicario S."/>
            <person name="Vieira F.G."/>
            <person name="Vilella A.J."/>
            <person name="Villasante A."/>
            <person name="Walenz B."/>
            <person name="Wang J."/>
            <person name="Wasserman M."/>
            <person name="Watts T."/>
            <person name="Wilson D."/>
            <person name="Wilson R.K."/>
            <person name="Wing R.A."/>
            <person name="Wolfner M.F."/>
            <person name="Wong A."/>
            <person name="Wong G.K."/>
            <person name="Wu C.I."/>
            <person name="Wu G."/>
            <person name="Yamamoto D."/>
            <person name="Yang H.P."/>
            <person name="Yang S.P."/>
            <person name="Yorke J.A."/>
            <person name="Yoshida K."/>
            <person name="Zdobnov E."/>
            <person name="Zhang P."/>
            <person name="Zhang Y."/>
            <person name="Zimin A.V."/>
            <person name="Baldwin J."/>
            <person name="Abdouelleil A."/>
            <person name="Abdulkadir J."/>
            <person name="Abebe A."/>
            <person name="Abera B."/>
            <person name="Abreu J."/>
            <person name="Acer S.C."/>
            <person name="Aftuck L."/>
            <person name="Alexander A."/>
            <person name="An P."/>
            <person name="Anderson E."/>
            <person name="Anderson S."/>
            <person name="Arachi H."/>
            <person name="Azer M."/>
            <person name="Bachantsang P."/>
            <person name="Barry A."/>
            <person name="Bayul T."/>
            <person name="Berlin A."/>
            <person name="Bessette D."/>
            <person name="Bloom T."/>
            <person name="Blye J."/>
            <person name="Boguslavskiy L."/>
            <person name="Bonnet C."/>
            <person name="Boukhgalter B."/>
            <person name="Bourzgui I."/>
            <person name="Brown A."/>
            <person name="Cahill P."/>
            <person name="Channer S."/>
            <person name="Cheshatsang Y."/>
            <person name="Chuda L."/>
            <person name="Citroen M."/>
            <person name="Collymore A."/>
            <person name="Cooke P."/>
            <person name="Costello M."/>
            <person name="D'Aco K."/>
            <person name="Daza R."/>
            <person name="De Haan G."/>
            <person name="DeGray S."/>
            <person name="DeMaso C."/>
            <person name="Dhargay N."/>
            <person name="Dooley K."/>
            <person name="Dooley E."/>
            <person name="Doricent M."/>
            <person name="Dorje P."/>
            <person name="Dorjee K."/>
            <person name="Dupes A."/>
            <person name="Elong R."/>
            <person name="Falk J."/>
            <person name="Farina A."/>
            <person name="Faro S."/>
            <person name="Ferguson D."/>
            <person name="Fisher S."/>
            <person name="Foley C.D."/>
            <person name="Franke A."/>
            <person name="Friedrich D."/>
            <person name="Gadbois L."/>
            <person name="Gearin G."/>
            <person name="Gearin C.R."/>
            <person name="Giannoukos G."/>
            <person name="Goode T."/>
            <person name="Graham J."/>
            <person name="Grandbois E."/>
            <person name="Grewal S."/>
            <person name="Gyaltsen K."/>
            <person name="Hafez N."/>
            <person name="Hagos B."/>
            <person name="Hall J."/>
            <person name="Henson C."/>
            <person name="Hollinger A."/>
            <person name="Honan T."/>
            <person name="Huard M.D."/>
            <person name="Hughes L."/>
            <person name="Hurhula B."/>
            <person name="Husby M.E."/>
            <person name="Kamat A."/>
            <person name="Kanga B."/>
            <person name="Kashin S."/>
            <person name="Khazanovich D."/>
            <person name="Kisner P."/>
            <person name="Lance K."/>
            <person name="Lara M."/>
            <person name="Lee W."/>
            <person name="Lennon N."/>
            <person name="Letendre F."/>
            <person name="LeVine R."/>
            <person name="Lipovsky A."/>
            <person name="Liu X."/>
            <person name="Liu J."/>
            <person name="Liu S."/>
            <person name="Lokyitsang T."/>
            <person name="Lokyitsang Y."/>
            <person name="Lubonja R."/>
            <person name="Lui A."/>
            <person name="MacDonald P."/>
            <person name="Magnisalis V."/>
            <person name="Maru K."/>
            <person name="Matthews C."/>
            <person name="McCusker W."/>
            <person name="McDonough S."/>
            <person name="Mehta T."/>
            <person name="Meldrim J."/>
            <person name="Meneus L."/>
            <person name="Mihai O."/>
            <person name="Mihalev A."/>
            <person name="Mihova T."/>
            <person name="Mittelman R."/>
            <person name="Mlenga V."/>
            <person name="Montmayeur A."/>
            <person name="Mulrain L."/>
            <person name="Navidi A."/>
            <person name="Naylor J."/>
            <person name="Negash T."/>
            <person name="Nguyen T."/>
            <person name="Nguyen N."/>
            <person name="Nicol R."/>
            <person name="Norbu C."/>
            <person name="Norbu N."/>
            <person name="Novod N."/>
            <person name="O'Neill B."/>
            <person name="Osman S."/>
            <person name="Markiewicz E."/>
            <person name="Oyono O.L."/>
            <person name="Patti C."/>
            <person name="Phunkhang P."/>
            <person name="Pierre F."/>
            <person name="Priest M."/>
            <person name="Raghuraman S."/>
            <person name="Rege F."/>
            <person name="Reyes R."/>
            <person name="Rise C."/>
            <person name="Rogov P."/>
            <person name="Ross K."/>
            <person name="Ryan E."/>
            <person name="Settipalli S."/>
            <person name="Shea T."/>
            <person name="Sherpa N."/>
            <person name="Shi L."/>
            <person name="Shih D."/>
            <person name="Sparrow T."/>
            <person name="Spaulding J."/>
            <person name="Stalker J."/>
            <person name="Stange-Thomann N."/>
            <person name="Stavropoulos S."/>
            <person name="Stone C."/>
            <person name="Strader C."/>
            <person name="Tesfaye S."/>
            <person name="Thomson T."/>
            <person name="Thoulutsang Y."/>
            <person name="Thoulutsang D."/>
            <person name="Topham K."/>
            <person name="Topping I."/>
            <person name="Tsamla T."/>
            <person name="Vassiliev H."/>
            <person name="Vo A."/>
            <person name="Wangchuk T."/>
            <person name="Wangdi T."/>
            <person name="Weiand M."/>
            <person name="Wilkinson J."/>
            <person name="Wilson A."/>
            <person name="Yadav S."/>
            <person name="Young G."/>
            <person name="Yu Q."/>
            <person name="Zembek L."/>
            <person name="Zhong D."/>
            <person name="Zimmer A."/>
            <person name="Zwirko Z."/>
            <person name="Jaffe D.B."/>
            <person name="Alvarez P."/>
            <person name="Brockman W."/>
            <person name="Butler J."/>
            <person name="Chin C."/>
            <person name="Gnerre S."/>
            <person name="Grabherr M."/>
            <person name="Kleber M."/>
            <person name="Mauceli E."/>
            <person name="MacCallum I."/>
        </authorList>
    </citation>
    <scope>NUCLEOTIDE SEQUENCE [LARGE SCALE GENOMIC DNA]</scope>
    <source>
        <strain evidence="8">Tucson 14030-0811.24</strain>
    </source>
</reference>